<evidence type="ECO:0000313" key="3">
    <source>
        <dbReference type="Proteomes" id="UP000077202"/>
    </source>
</evidence>
<evidence type="ECO:0000256" key="1">
    <source>
        <dbReference type="SAM" id="MobiDB-lite"/>
    </source>
</evidence>
<accession>A0A176VTL2</accession>
<organism evidence="2 3">
    <name type="scientific">Marchantia polymorpha subsp. ruderalis</name>
    <dbReference type="NCBI Taxonomy" id="1480154"/>
    <lineage>
        <taxon>Eukaryota</taxon>
        <taxon>Viridiplantae</taxon>
        <taxon>Streptophyta</taxon>
        <taxon>Embryophyta</taxon>
        <taxon>Marchantiophyta</taxon>
        <taxon>Marchantiopsida</taxon>
        <taxon>Marchantiidae</taxon>
        <taxon>Marchantiales</taxon>
        <taxon>Marchantiaceae</taxon>
        <taxon>Marchantia</taxon>
    </lineage>
</organism>
<dbReference type="Proteomes" id="UP000077202">
    <property type="component" value="Unassembled WGS sequence"/>
</dbReference>
<dbReference type="AlphaFoldDB" id="A0A176VTL2"/>
<proteinExistence type="predicted"/>
<feature type="compositionally biased region" description="Pro residues" evidence="1">
    <location>
        <begin position="25"/>
        <end position="38"/>
    </location>
</feature>
<reference evidence="2" key="1">
    <citation type="submission" date="2016-03" db="EMBL/GenBank/DDBJ databases">
        <title>Mechanisms controlling the formation of the plant cell surface in tip-growing cells are functionally conserved among land plants.</title>
        <authorList>
            <person name="Honkanen S."/>
            <person name="Jones V.A."/>
            <person name="Morieri G."/>
            <person name="Champion C."/>
            <person name="Hetherington A.J."/>
            <person name="Kelly S."/>
            <person name="Saint-Marcoux D."/>
            <person name="Proust H."/>
            <person name="Prescott H."/>
            <person name="Dolan L."/>
        </authorList>
    </citation>
    <scope>NUCLEOTIDE SEQUENCE [LARGE SCALE GENOMIC DNA]</scope>
    <source>
        <tissue evidence="2">Whole gametophyte</tissue>
    </source>
</reference>
<sequence length="124" mass="13594">MSRVGAHWAPLNDCDWVLLLSIPHPTPPVRSPASPPSNLPLAPQERRQQLSLATTTTTITPAPRCVGTDGWGRADQVRAKEGPLPVQYCVWLGLSLSPPEPLSPEPHSSPFSFKSRSTEVQRRQ</sequence>
<gene>
    <name evidence="2" type="ORF">AXG93_4776s1380</name>
</gene>
<protein>
    <submittedName>
        <fullName evidence="2">Uncharacterized protein</fullName>
    </submittedName>
</protein>
<keyword evidence="3" id="KW-1185">Reference proteome</keyword>
<feature type="region of interest" description="Disordered" evidence="1">
    <location>
        <begin position="99"/>
        <end position="124"/>
    </location>
</feature>
<comment type="caution">
    <text evidence="2">The sequence shown here is derived from an EMBL/GenBank/DDBJ whole genome shotgun (WGS) entry which is preliminary data.</text>
</comment>
<name>A0A176VTL2_MARPO</name>
<dbReference type="EMBL" id="LVLJ01002789">
    <property type="protein sequence ID" value="OAE23753.1"/>
    <property type="molecule type" value="Genomic_DNA"/>
</dbReference>
<feature type="region of interest" description="Disordered" evidence="1">
    <location>
        <begin position="25"/>
        <end position="44"/>
    </location>
</feature>
<evidence type="ECO:0000313" key="2">
    <source>
        <dbReference type="EMBL" id="OAE23753.1"/>
    </source>
</evidence>